<feature type="region of interest" description="Disordered" evidence="1">
    <location>
        <begin position="361"/>
        <end position="433"/>
    </location>
</feature>
<accession>A0A836GE38</accession>
<protein>
    <submittedName>
        <fullName evidence="2">Uncharacterized protein</fullName>
    </submittedName>
</protein>
<dbReference type="RefSeq" id="XP_067175847.1">
    <property type="nucleotide sequence ID" value="XM_067319298.1"/>
</dbReference>
<dbReference type="Proteomes" id="UP000673552">
    <property type="component" value="Chromosome 32"/>
</dbReference>
<organism evidence="2 3">
    <name type="scientific">Leishmania martiniquensis</name>
    <dbReference type="NCBI Taxonomy" id="1580590"/>
    <lineage>
        <taxon>Eukaryota</taxon>
        <taxon>Discoba</taxon>
        <taxon>Euglenozoa</taxon>
        <taxon>Kinetoplastea</taxon>
        <taxon>Metakinetoplastina</taxon>
        <taxon>Trypanosomatida</taxon>
        <taxon>Trypanosomatidae</taxon>
        <taxon>Leishmaniinae</taxon>
        <taxon>Leishmania</taxon>
    </lineage>
</organism>
<feature type="region of interest" description="Disordered" evidence="1">
    <location>
        <begin position="123"/>
        <end position="247"/>
    </location>
</feature>
<evidence type="ECO:0000313" key="2">
    <source>
        <dbReference type="EMBL" id="KAG5470454.1"/>
    </source>
</evidence>
<reference evidence="2 3" key="1">
    <citation type="submission" date="2021-03" db="EMBL/GenBank/DDBJ databases">
        <title>Leishmania (Mundinia) martiniquensis Genome sequencing and assembly.</title>
        <authorList>
            <person name="Almutairi H."/>
            <person name="Gatherer D."/>
        </authorList>
    </citation>
    <scope>NUCLEOTIDE SEQUENCE [LARGE SCALE GENOMIC DNA]</scope>
    <source>
        <strain evidence="2">LSCM1</strain>
    </source>
</reference>
<feature type="compositionally biased region" description="Basic and acidic residues" evidence="1">
    <location>
        <begin position="410"/>
        <end position="419"/>
    </location>
</feature>
<feature type="compositionally biased region" description="Basic residues" evidence="1">
    <location>
        <begin position="220"/>
        <end position="230"/>
    </location>
</feature>
<dbReference type="OrthoDB" id="264350at2759"/>
<proteinExistence type="predicted"/>
<sequence>MPEVSDVWLLGVVLTGETTFWLCEPTHLKPLTEDWKAINCRWLYPVLENLSDFADVSGFESTDAVYEVDWVGTSKVLRPATLAWNVRGKRQKVGGTTYVFVPAEEIKQLDEAFKRFVKLEATMKPPPPRSVTSSPSAGEAWAPAEGKAVPTPDTSPSPKAKIEEEENEVPLVATASLLPASSSAPTGGAATRTTVEEAEDGNSASHQTGGEMSLLSSSALHHRTPPRRRVTGLSSFPSHKRQTPHRGTTIYQAPVLRKPTGDHCSSEAFGWAEMFVVHRGSVDYLCPKATGNTFGFRLDRVMHDGFPVFLLFSSTHNNSEAIDPSARGVSVFEKAQLSGEAGEGSVRSSVLVVTRLSSKKHQPYYRTGTGRTDPGSRRRHRRRSDVDSTDDDEDEDDFDDEEDEDVESDESFREEEHRIRTQRSRLRVGDEAEAVTAPTAATVAKKLKTESTSPLGESAVAASAARRKAKKAGASAKEPLQAVSVNFWTDPQQVTPTPGQLAREFPFKSEGSDTPQTVVFTNGICVTYTASTAAKYAPPEKKRKTAKHGGTAVSSEDADLSMLNEHILNAFAQVRKDST</sequence>
<dbReference type="KEGG" id="lmat:92511810"/>
<comment type="caution">
    <text evidence="2">The sequence shown here is derived from an EMBL/GenBank/DDBJ whole genome shotgun (WGS) entry which is preliminary data.</text>
</comment>
<feature type="compositionally biased region" description="Polar residues" evidence="1">
    <location>
        <begin position="202"/>
        <end position="219"/>
    </location>
</feature>
<name>A0A836GE38_9TRYP</name>
<feature type="compositionally biased region" description="Low complexity" evidence="1">
    <location>
        <begin position="169"/>
        <end position="193"/>
    </location>
</feature>
<gene>
    <name evidence="2" type="ORF">LSCM1_01698</name>
</gene>
<evidence type="ECO:0000313" key="3">
    <source>
        <dbReference type="Proteomes" id="UP000673552"/>
    </source>
</evidence>
<dbReference type="AlphaFoldDB" id="A0A836GE38"/>
<evidence type="ECO:0000256" key="1">
    <source>
        <dbReference type="SAM" id="MobiDB-lite"/>
    </source>
</evidence>
<keyword evidence="3" id="KW-1185">Reference proteome</keyword>
<dbReference type="EMBL" id="JAFEUZ010000032">
    <property type="protein sequence ID" value="KAG5470454.1"/>
    <property type="molecule type" value="Genomic_DNA"/>
</dbReference>
<dbReference type="GeneID" id="92511810"/>
<feature type="compositionally biased region" description="Acidic residues" evidence="1">
    <location>
        <begin position="387"/>
        <end position="409"/>
    </location>
</feature>